<accession>C7CBJ2</accession>
<name>C7CBJ2_METED</name>
<dbReference type="GeneID" id="72988025"/>
<dbReference type="RefSeq" id="WP_015821130.1">
    <property type="nucleotide sequence ID" value="NC_012988.1"/>
</dbReference>
<dbReference type="Proteomes" id="UP000008070">
    <property type="component" value="Chromosome"/>
</dbReference>
<dbReference type="HOGENOM" id="CLU_126527_0_0_5"/>
<dbReference type="EMBL" id="FP103042">
    <property type="protein sequence ID" value="CAX22363.1"/>
    <property type="molecule type" value="Genomic_DNA"/>
</dbReference>
<sequence length="152" mass="16921">MFPSTSERVPLHTSRSVNRQIEAALNESVRWYAAHPEQIDRRLHELDAEWDTERTLEANAASLSLVGTVLGATVDRRWLLLPAAVTAFLLQHAVQGWCPPLPILRRLGFRTAREIEIERNALKALRGDYGPIGPGTQDHDTGASHALMAARL</sequence>
<dbReference type="KEGG" id="mdi:METDI0720"/>
<proteinExistence type="predicted"/>
<gene>
    <name evidence="1" type="ORF">METD_I0720</name>
</gene>
<evidence type="ECO:0000313" key="2">
    <source>
        <dbReference type="Proteomes" id="UP000008070"/>
    </source>
</evidence>
<dbReference type="AlphaFoldDB" id="C7CBJ2"/>
<reference evidence="2" key="1">
    <citation type="journal article" date="2009" name="PLoS ONE">
        <title>Methylobacterium genome sequences: a reference blueprint to investigate microbial metabolism of C1 compounds from natural and industrial sources.</title>
        <authorList>
            <person name="Vuilleumier S."/>
            <person name="Chistoserdova L."/>
            <person name="Lee M.-C."/>
            <person name="Bringel F."/>
            <person name="Lajus A."/>
            <person name="Zhou Y."/>
            <person name="Gourion B."/>
            <person name="Barbe V."/>
            <person name="Chang J."/>
            <person name="Cruveiller S."/>
            <person name="Dossat C."/>
            <person name="Gillett W."/>
            <person name="Gruffaz C."/>
            <person name="Haugen E."/>
            <person name="Hourcade E."/>
            <person name="Levy R."/>
            <person name="Mangenot S."/>
            <person name="Muller E."/>
            <person name="Nadalig T."/>
            <person name="Pagni M."/>
            <person name="Penny C."/>
            <person name="Peyraud R."/>
            <person name="Robinson D.G."/>
            <person name="Roche D."/>
            <person name="Rouy Z."/>
            <person name="Saenampechek C."/>
            <person name="Salvignol G."/>
            <person name="Vallenet D."/>
            <person name="Wu Z."/>
            <person name="Marx C.J."/>
            <person name="Vorholt J.A."/>
            <person name="Olson M.V."/>
            <person name="Kaul R."/>
            <person name="Weissenbach J."/>
            <person name="Medigue C."/>
            <person name="Lidstrom M.E."/>
        </authorList>
    </citation>
    <scope>NUCLEOTIDE SEQUENCE [LARGE SCALE GENOMIC DNA]</scope>
    <source>
        <strain evidence="2">DSM 6343 / CIP 106787 / DM4</strain>
    </source>
</reference>
<evidence type="ECO:0008006" key="3">
    <source>
        <dbReference type="Google" id="ProtNLM"/>
    </source>
</evidence>
<dbReference type="Gene3D" id="6.10.140.1340">
    <property type="match status" value="1"/>
</dbReference>
<organism evidence="1 2">
    <name type="scientific">Methylorubrum extorquens (strain DSM 6343 / CIP 106787 / DM4)</name>
    <name type="common">Methylobacterium extorquens</name>
    <dbReference type="NCBI Taxonomy" id="661410"/>
    <lineage>
        <taxon>Bacteria</taxon>
        <taxon>Pseudomonadati</taxon>
        <taxon>Pseudomonadota</taxon>
        <taxon>Alphaproteobacteria</taxon>
        <taxon>Hyphomicrobiales</taxon>
        <taxon>Methylobacteriaceae</taxon>
        <taxon>Methylorubrum</taxon>
    </lineage>
</organism>
<protein>
    <recommendedName>
        <fullName evidence="3">DUF2892 domain-containing protein</fullName>
    </recommendedName>
</protein>
<evidence type="ECO:0000313" key="1">
    <source>
        <dbReference type="EMBL" id="CAX22363.1"/>
    </source>
</evidence>